<feature type="chain" id="PRO_5039217302" evidence="1">
    <location>
        <begin position="23"/>
        <end position="173"/>
    </location>
</feature>
<reference evidence="3 4" key="1">
    <citation type="submission" date="2019-07" db="EMBL/GenBank/DDBJ databases">
        <title>Whole genome shotgun sequence of Nocardia ninae NBRC 108245.</title>
        <authorList>
            <person name="Hosoyama A."/>
            <person name="Uohara A."/>
            <person name="Ohji S."/>
            <person name="Ichikawa N."/>
        </authorList>
    </citation>
    <scope>NUCLEOTIDE SEQUENCE [LARGE SCALE GENOMIC DNA]</scope>
    <source>
        <strain evidence="3 4">NBRC 108245</strain>
    </source>
</reference>
<protein>
    <submittedName>
        <fullName evidence="3">Serine protease</fullName>
    </submittedName>
</protein>
<evidence type="ECO:0000259" key="2">
    <source>
        <dbReference type="SMART" id="SM00198"/>
    </source>
</evidence>
<dbReference type="InterPro" id="IPR035940">
    <property type="entry name" value="CAP_sf"/>
</dbReference>
<gene>
    <name evidence="3" type="ORF">NN4_70440</name>
</gene>
<dbReference type="InterPro" id="IPR001283">
    <property type="entry name" value="CRISP-related"/>
</dbReference>
<comment type="caution">
    <text evidence="3">The sequence shown here is derived from an EMBL/GenBank/DDBJ whole genome shotgun (WGS) entry which is preliminary data.</text>
</comment>
<sequence>MHKSRLAIAGALVALAGSVALAVPAGADTSDAHKLSVANAARAQYGAPPMTWNSGLSADTQQYAAACKFQHSDSRGRYGENLYAGTGNRSFEDAMKSWMAEASKYDYNNPGFSPETGHFTQVVWKASTQLTVGIASCPAGTIFSQPSTYIVARYTPPGNVRGQFPQNVGRPQN</sequence>
<dbReference type="GO" id="GO:0005576">
    <property type="term" value="C:extracellular region"/>
    <property type="evidence" value="ECO:0007669"/>
    <property type="project" value="InterPro"/>
</dbReference>
<keyword evidence="3" id="KW-0378">Hydrolase</keyword>
<dbReference type="SUPFAM" id="SSF55797">
    <property type="entry name" value="PR-1-like"/>
    <property type="match status" value="1"/>
</dbReference>
<evidence type="ECO:0000313" key="3">
    <source>
        <dbReference type="EMBL" id="GEM42525.1"/>
    </source>
</evidence>
<dbReference type="PANTHER" id="PTHR10334">
    <property type="entry name" value="CYSTEINE-RICH SECRETORY PROTEIN-RELATED"/>
    <property type="match status" value="1"/>
</dbReference>
<dbReference type="GO" id="GO:0008233">
    <property type="term" value="F:peptidase activity"/>
    <property type="evidence" value="ECO:0007669"/>
    <property type="project" value="UniProtKB-KW"/>
</dbReference>
<evidence type="ECO:0000313" key="4">
    <source>
        <dbReference type="Proteomes" id="UP000321424"/>
    </source>
</evidence>
<proteinExistence type="predicted"/>
<dbReference type="InterPro" id="IPR034113">
    <property type="entry name" value="SCP_GAPR1-like"/>
</dbReference>
<dbReference type="GO" id="GO:0006508">
    <property type="term" value="P:proteolysis"/>
    <property type="evidence" value="ECO:0007669"/>
    <property type="project" value="UniProtKB-KW"/>
</dbReference>
<feature type="signal peptide" evidence="1">
    <location>
        <begin position="1"/>
        <end position="22"/>
    </location>
</feature>
<dbReference type="RefSeq" id="WP_147140165.1">
    <property type="nucleotide sequence ID" value="NZ_BJXA01000071.1"/>
</dbReference>
<evidence type="ECO:0000256" key="1">
    <source>
        <dbReference type="SAM" id="SignalP"/>
    </source>
</evidence>
<dbReference type="OrthoDB" id="9794228at2"/>
<dbReference type="PROSITE" id="PS01009">
    <property type="entry name" value="CRISP_1"/>
    <property type="match status" value="1"/>
</dbReference>
<dbReference type="AlphaFoldDB" id="A0A511MPH7"/>
<dbReference type="Proteomes" id="UP000321424">
    <property type="component" value="Unassembled WGS sequence"/>
</dbReference>
<keyword evidence="4" id="KW-1185">Reference proteome</keyword>
<accession>A0A511MPH7</accession>
<dbReference type="EMBL" id="BJXA01000071">
    <property type="protein sequence ID" value="GEM42525.1"/>
    <property type="molecule type" value="Genomic_DNA"/>
</dbReference>
<name>A0A511MPH7_9NOCA</name>
<organism evidence="3 4">
    <name type="scientific">Nocardia ninae NBRC 108245</name>
    <dbReference type="NCBI Taxonomy" id="1210091"/>
    <lineage>
        <taxon>Bacteria</taxon>
        <taxon>Bacillati</taxon>
        <taxon>Actinomycetota</taxon>
        <taxon>Actinomycetes</taxon>
        <taxon>Mycobacteriales</taxon>
        <taxon>Nocardiaceae</taxon>
        <taxon>Nocardia</taxon>
    </lineage>
</organism>
<dbReference type="Pfam" id="PF00188">
    <property type="entry name" value="CAP"/>
    <property type="match status" value="1"/>
</dbReference>
<keyword evidence="1" id="KW-0732">Signal</keyword>
<dbReference type="PRINTS" id="PR00837">
    <property type="entry name" value="V5TPXLIKE"/>
</dbReference>
<dbReference type="InterPro" id="IPR018244">
    <property type="entry name" value="Allrgn_V5/Tpx1_CS"/>
</dbReference>
<feature type="domain" description="SCP" evidence="2">
    <location>
        <begin position="29"/>
        <end position="162"/>
    </location>
</feature>
<keyword evidence="3" id="KW-0645">Protease</keyword>
<dbReference type="InterPro" id="IPR014044">
    <property type="entry name" value="CAP_dom"/>
</dbReference>
<dbReference type="Gene3D" id="3.40.33.10">
    <property type="entry name" value="CAP"/>
    <property type="match status" value="1"/>
</dbReference>
<dbReference type="SMART" id="SM00198">
    <property type="entry name" value="SCP"/>
    <property type="match status" value="1"/>
</dbReference>
<dbReference type="CDD" id="cd05382">
    <property type="entry name" value="CAP_GAPR1-like"/>
    <property type="match status" value="1"/>
</dbReference>